<keyword evidence="2" id="KW-0812">Transmembrane</keyword>
<evidence type="ECO:0000256" key="1">
    <source>
        <dbReference type="SAM" id="MobiDB-lite"/>
    </source>
</evidence>
<keyword evidence="2" id="KW-1133">Transmembrane helix</keyword>
<feature type="non-terminal residue" evidence="3">
    <location>
        <position position="1"/>
    </location>
</feature>
<feature type="region of interest" description="Disordered" evidence="1">
    <location>
        <begin position="591"/>
        <end position="613"/>
    </location>
</feature>
<feature type="region of interest" description="Disordered" evidence="1">
    <location>
        <begin position="510"/>
        <end position="533"/>
    </location>
</feature>
<proteinExistence type="predicted"/>
<evidence type="ECO:0000313" key="4">
    <source>
        <dbReference type="Proteomes" id="UP000241890"/>
    </source>
</evidence>
<dbReference type="EMBL" id="BEYU01000006">
    <property type="protein sequence ID" value="GBG24443.1"/>
    <property type="molecule type" value="Genomic_DNA"/>
</dbReference>
<evidence type="ECO:0000256" key="2">
    <source>
        <dbReference type="SAM" id="Phobius"/>
    </source>
</evidence>
<feature type="compositionally biased region" description="Low complexity" evidence="1">
    <location>
        <begin position="591"/>
        <end position="607"/>
    </location>
</feature>
<dbReference type="InParanoid" id="A0A2R5G7J4"/>
<feature type="transmembrane region" description="Helical" evidence="2">
    <location>
        <begin position="448"/>
        <end position="472"/>
    </location>
</feature>
<sequence length="613" mass="68465">INAYDLFEGYPEMINELDVKLSVSDVFIMLQLLLEVDLVKLMDVRFRSFSTLREIPCLLIPVEKLEPLAFNFNLSAVEIQGGCAGTCDFPLLTYLEDSSPFVNNEENQEEISKLVTDFVDYWTAFVLDMLGKWSFLDVFVIVITLAALRSYVVGAFYANVAFIDDEVFITDVNVTPESGLVLLCFVAALSLVVNHIVMFYHDRVEESNQRSEDRANGNHEIAKRLPRRATVKYPIWKHEFSGSSKSGFTRVVDPIKAKIMMGVVGFAFLLIVIGIWLPLITFELRGLLGLLLEVVSTDSPRLNGEMLNRKTYSVIEMGAALAESPTTNGFEVVSLTFFKILYAIATYIGPIILFIMMTVLFLVPVNLNTGKSLFFWTKIASYWSGLEIFLVAMVLTIMEISIVTQFITDFITNDVCSQIVGALEVLVEEPDLDAFCFNAVGILQPTSVLLFVGVALELTCFYIITVIAHAVLADRYYDAYKGLRSDVKPHRMLRLDRFILTHFTTLKRTAQRPSRGAVDPSAPPELAGGVGPFTDLDNQDDNELIDHEDMWCAPCNRCCANEKGQRTAEARIDAWQSRFAVASNVHRRESGNPAFGASGGPPAARFRSNSIDV</sequence>
<comment type="caution">
    <text evidence="3">The sequence shown here is derived from an EMBL/GenBank/DDBJ whole genome shotgun (WGS) entry which is preliminary data.</text>
</comment>
<feature type="transmembrane region" description="Helical" evidence="2">
    <location>
        <begin position="178"/>
        <end position="200"/>
    </location>
</feature>
<dbReference type="Proteomes" id="UP000241890">
    <property type="component" value="Unassembled WGS sequence"/>
</dbReference>
<evidence type="ECO:0000313" key="3">
    <source>
        <dbReference type="EMBL" id="GBG24443.1"/>
    </source>
</evidence>
<feature type="transmembrane region" description="Helical" evidence="2">
    <location>
        <begin position="259"/>
        <end position="282"/>
    </location>
</feature>
<organism evidence="3 4">
    <name type="scientific">Hondaea fermentalgiana</name>
    <dbReference type="NCBI Taxonomy" id="2315210"/>
    <lineage>
        <taxon>Eukaryota</taxon>
        <taxon>Sar</taxon>
        <taxon>Stramenopiles</taxon>
        <taxon>Bigyra</taxon>
        <taxon>Labyrinthulomycetes</taxon>
        <taxon>Thraustochytrida</taxon>
        <taxon>Thraustochytriidae</taxon>
        <taxon>Hondaea</taxon>
    </lineage>
</organism>
<name>A0A2R5G7J4_9STRA</name>
<feature type="transmembrane region" description="Helical" evidence="2">
    <location>
        <begin position="388"/>
        <end position="407"/>
    </location>
</feature>
<protein>
    <submittedName>
        <fullName evidence="3">Uncharacterized protein</fullName>
    </submittedName>
</protein>
<accession>A0A2R5G7J4</accession>
<feature type="transmembrane region" description="Helical" evidence="2">
    <location>
        <begin position="135"/>
        <end position="158"/>
    </location>
</feature>
<gene>
    <name evidence="3" type="ORF">FCC1311_006612</name>
</gene>
<feature type="transmembrane region" description="Helical" evidence="2">
    <location>
        <begin position="340"/>
        <end position="367"/>
    </location>
</feature>
<dbReference type="PANTHER" id="PTHR34730">
    <property type="entry name" value="UNNAMED PRODUCT"/>
    <property type="match status" value="1"/>
</dbReference>
<reference evidence="3 4" key="1">
    <citation type="submission" date="2017-12" db="EMBL/GenBank/DDBJ databases">
        <title>Sequencing, de novo assembly and annotation of complete genome of a new Thraustochytrid species, strain FCC1311.</title>
        <authorList>
            <person name="Sedici K."/>
            <person name="Godart F."/>
            <person name="Aiese Cigliano R."/>
            <person name="Sanseverino W."/>
            <person name="Barakat M."/>
            <person name="Ortet P."/>
            <person name="Marechal E."/>
            <person name="Cagnac O."/>
            <person name="Amato A."/>
        </authorList>
    </citation>
    <scope>NUCLEOTIDE SEQUENCE [LARGE SCALE GENOMIC DNA]</scope>
</reference>
<keyword evidence="2" id="KW-0472">Membrane</keyword>
<dbReference type="AlphaFoldDB" id="A0A2R5G7J4"/>
<keyword evidence="4" id="KW-1185">Reference proteome</keyword>
<dbReference type="PANTHER" id="PTHR34730:SF1">
    <property type="entry name" value="PARAQUAT-INDUCIBLE PROTEIN A"/>
    <property type="match status" value="1"/>
</dbReference>